<dbReference type="AlphaFoldDB" id="A0A6H1ZRG7"/>
<evidence type="ECO:0000313" key="3">
    <source>
        <dbReference type="EMBL" id="QJA82011.1"/>
    </source>
</evidence>
<gene>
    <name evidence="3" type="ORF">MM415A00449_0008</name>
    <name evidence="2" type="ORF">MM415B01001_0035</name>
    <name evidence="1" type="ORF">TM448A01792_0015</name>
    <name evidence="4" type="ORF">TM448B03899_0005</name>
</gene>
<protein>
    <recommendedName>
        <fullName evidence="5">DUF2997 domain-containing protein</fullName>
    </recommendedName>
</protein>
<dbReference type="EMBL" id="MT145046">
    <property type="protein sequence ID" value="QJI02962.1"/>
    <property type="molecule type" value="Genomic_DNA"/>
</dbReference>
<organism evidence="1">
    <name type="scientific">viral metagenome</name>
    <dbReference type="NCBI Taxonomy" id="1070528"/>
    <lineage>
        <taxon>unclassified sequences</taxon>
        <taxon>metagenomes</taxon>
        <taxon>organismal metagenomes</taxon>
    </lineage>
</organism>
<proteinExistence type="predicted"/>
<evidence type="ECO:0000313" key="2">
    <source>
        <dbReference type="EMBL" id="QJA61070.1"/>
    </source>
</evidence>
<name>A0A6H1ZRG7_9ZZZZ</name>
<accession>A0A6H1ZRG7</accession>
<reference evidence="1" key="1">
    <citation type="submission" date="2020-03" db="EMBL/GenBank/DDBJ databases">
        <title>The deep terrestrial virosphere.</title>
        <authorList>
            <person name="Holmfeldt K."/>
            <person name="Nilsson E."/>
            <person name="Simone D."/>
            <person name="Lopez-Fernandez M."/>
            <person name="Wu X."/>
            <person name="de Brujin I."/>
            <person name="Lundin D."/>
            <person name="Andersson A."/>
            <person name="Bertilsson S."/>
            <person name="Dopson M."/>
        </authorList>
    </citation>
    <scope>NUCLEOTIDE SEQUENCE</scope>
    <source>
        <strain evidence="3">MM415A00449</strain>
        <strain evidence="2">MM415B01001</strain>
        <strain evidence="1">TM448A01792</strain>
        <strain evidence="4">TM448B03899</strain>
    </source>
</reference>
<dbReference type="EMBL" id="MT144200">
    <property type="protein sequence ID" value="QJA50523.1"/>
    <property type="molecule type" value="Genomic_DNA"/>
</dbReference>
<dbReference type="EMBL" id="MT141429">
    <property type="protein sequence ID" value="QJA61070.1"/>
    <property type="molecule type" value="Genomic_DNA"/>
</dbReference>
<sequence>MKRIEIEYLPDGSTRVEAFGYDGGSCKDATREIEERHGQIVTMDYKPSYFEGEVLCDVSKLCG</sequence>
<evidence type="ECO:0008006" key="5">
    <source>
        <dbReference type="Google" id="ProtNLM"/>
    </source>
</evidence>
<dbReference type="Pfam" id="PF11211">
    <property type="entry name" value="DUF2997"/>
    <property type="match status" value="1"/>
</dbReference>
<dbReference type="InterPro" id="IPR021375">
    <property type="entry name" value="DUF2997"/>
</dbReference>
<dbReference type="EMBL" id="MT142477">
    <property type="protein sequence ID" value="QJA82011.1"/>
    <property type="molecule type" value="Genomic_DNA"/>
</dbReference>
<evidence type="ECO:0000313" key="4">
    <source>
        <dbReference type="EMBL" id="QJI02962.1"/>
    </source>
</evidence>
<evidence type="ECO:0000313" key="1">
    <source>
        <dbReference type="EMBL" id="QJA50523.1"/>
    </source>
</evidence>